<keyword evidence="1" id="KW-0812">Transmembrane</keyword>
<evidence type="ECO:0000256" key="1">
    <source>
        <dbReference type="SAM" id="Phobius"/>
    </source>
</evidence>
<comment type="caution">
    <text evidence="2">The sequence shown here is derived from an EMBL/GenBank/DDBJ whole genome shotgun (WGS) entry which is preliminary data.</text>
</comment>
<feature type="transmembrane region" description="Helical" evidence="1">
    <location>
        <begin position="68"/>
        <end position="90"/>
    </location>
</feature>
<dbReference type="Proteomes" id="UP001501251">
    <property type="component" value="Unassembled WGS sequence"/>
</dbReference>
<feature type="transmembrane region" description="Helical" evidence="1">
    <location>
        <begin position="110"/>
        <end position="130"/>
    </location>
</feature>
<proteinExistence type="predicted"/>
<dbReference type="EMBL" id="BAABAQ010000012">
    <property type="protein sequence ID" value="GAA4202270.1"/>
    <property type="molecule type" value="Genomic_DNA"/>
</dbReference>
<evidence type="ECO:0008006" key="4">
    <source>
        <dbReference type="Google" id="ProtNLM"/>
    </source>
</evidence>
<gene>
    <name evidence="2" type="ORF">GCM10022252_58200</name>
</gene>
<name>A0ABP8BAR3_9ACTN</name>
<keyword evidence="1" id="KW-0472">Membrane</keyword>
<accession>A0ABP8BAR3</accession>
<sequence>MVPPGGLTSEMKGFTCPLSAKPYVFQDVGWLMEINWRTISAELDGWPTVVMALGLSAVLTLRGRWGTIAGWVTAALFVVIAVLFTIPFAIDIVTDGCQNTFRFGGWNIIAAGPVMHYLGGTVLVMFLLLLRRDGTDRYASARRTPRPME</sequence>
<reference evidence="3" key="1">
    <citation type="journal article" date="2019" name="Int. J. Syst. Evol. Microbiol.">
        <title>The Global Catalogue of Microorganisms (GCM) 10K type strain sequencing project: providing services to taxonomists for standard genome sequencing and annotation.</title>
        <authorList>
            <consortium name="The Broad Institute Genomics Platform"/>
            <consortium name="The Broad Institute Genome Sequencing Center for Infectious Disease"/>
            <person name="Wu L."/>
            <person name="Ma J."/>
        </authorList>
    </citation>
    <scope>NUCLEOTIDE SEQUENCE [LARGE SCALE GENOMIC DNA]</scope>
    <source>
        <strain evidence="3">JCM 17388</strain>
    </source>
</reference>
<keyword evidence="3" id="KW-1185">Reference proteome</keyword>
<feature type="transmembrane region" description="Helical" evidence="1">
    <location>
        <begin position="45"/>
        <end position="61"/>
    </location>
</feature>
<protein>
    <recommendedName>
        <fullName evidence="4">DUF4383 domain-containing protein</fullName>
    </recommendedName>
</protein>
<organism evidence="2 3">
    <name type="scientific">Streptosporangium oxazolinicum</name>
    <dbReference type="NCBI Taxonomy" id="909287"/>
    <lineage>
        <taxon>Bacteria</taxon>
        <taxon>Bacillati</taxon>
        <taxon>Actinomycetota</taxon>
        <taxon>Actinomycetes</taxon>
        <taxon>Streptosporangiales</taxon>
        <taxon>Streptosporangiaceae</taxon>
        <taxon>Streptosporangium</taxon>
    </lineage>
</organism>
<evidence type="ECO:0000313" key="2">
    <source>
        <dbReference type="EMBL" id="GAA4202270.1"/>
    </source>
</evidence>
<keyword evidence="1" id="KW-1133">Transmembrane helix</keyword>
<evidence type="ECO:0000313" key="3">
    <source>
        <dbReference type="Proteomes" id="UP001501251"/>
    </source>
</evidence>